<comment type="similarity">
    <text evidence="2 9">Belongs to the RecN family.</text>
</comment>
<evidence type="ECO:0000256" key="6">
    <source>
        <dbReference type="ARBA" id="ARBA00022840"/>
    </source>
</evidence>
<keyword evidence="10" id="KW-0175">Coiled coil</keyword>
<proteinExistence type="inferred from homology"/>
<comment type="function">
    <text evidence="1 9">May be involved in recombinational repair of damaged DNA.</text>
</comment>
<dbReference type="Pfam" id="PF02463">
    <property type="entry name" value="SMC_N"/>
    <property type="match status" value="1"/>
</dbReference>
<feature type="domain" description="RecF/RecN/SMC N-terminal" evidence="11">
    <location>
        <begin position="2"/>
        <end position="507"/>
    </location>
</feature>
<sequence>MISNLSISNYALIRELNIEPHSGLNMITGETGAGKSIMLGAVGLLLGKRADVKALLDQETKCVVEAEFSIGELGLQDLFEENDLDYDDHTIIRREISPKGKSRAFVNDVPVTLDVLKVLGLKLIDIHSQNESLQLSKKEVKLEVIDDFAQSKKQLKTYQTCFVQYNKTFKKLEELLSRSKSAQEDEEYKSYLLDELVKAELQATEQEDLEEELGLLSNAEEIKLQLVQITNEFDVQDFSLNDRLRNAVNTLRKLAKFSHELEKLGERLDSATTEIADVVSELSTVQEGVEHNPERMMQVQQRLDLIFQLQQKHHVNTVQGLLDIQSKMEEEASNRLDLVEEIALAKAALESDKKKLIQEAEGLSEIRRQHIDQFCNQLTAMLKELGMPDGFVEVAYKRVDPWKMGIDEVEFLFTANKGIKPEPLGDVASGGEFSRVMFCVKYILATKTSMPTVIFDEIDTGVSGEIAIKLAMMMKKMAVKHQLIAISHLPQVAAKGDQHYFVYKDNQSDKTQSAIRKLDAKSRLEEIAKMIGGDNPSEVAISNAKELIGEN</sequence>
<name>A0ABY6CJD9_9BACT</name>
<evidence type="ECO:0000256" key="1">
    <source>
        <dbReference type="ARBA" id="ARBA00003618"/>
    </source>
</evidence>
<dbReference type="EMBL" id="CP106679">
    <property type="protein sequence ID" value="UXP30641.1"/>
    <property type="molecule type" value="Genomic_DNA"/>
</dbReference>
<evidence type="ECO:0000256" key="7">
    <source>
        <dbReference type="ARBA" id="ARBA00023204"/>
    </source>
</evidence>
<accession>A0ABY6CJD9</accession>
<feature type="coiled-coil region" evidence="10">
    <location>
        <begin position="339"/>
        <end position="366"/>
    </location>
</feature>
<keyword evidence="13" id="KW-1185">Reference proteome</keyword>
<evidence type="ECO:0000259" key="11">
    <source>
        <dbReference type="Pfam" id="PF02463"/>
    </source>
</evidence>
<evidence type="ECO:0000256" key="2">
    <source>
        <dbReference type="ARBA" id="ARBA00009441"/>
    </source>
</evidence>
<evidence type="ECO:0000256" key="3">
    <source>
        <dbReference type="ARBA" id="ARBA00021315"/>
    </source>
</evidence>
<dbReference type="SUPFAM" id="SSF52540">
    <property type="entry name" value="P-loop containing nucleoside triphosphate hydrolases"/>
    <property type="match status" value="2"/>
</dbReference>
<evidence type="ECO:0000256" key="5">
    <source>
        <dbReference type="ARBA" id="ARBA00022763"/>
    </source>
</evidence>
<dbReference type="RefSeq" id="WP_262308088.1">
    <property type="nucleotide sequence ID" value="NZ_CP106679.1"/>
</dbReference>
<keyword evidence="4" id="KW-0547">Nucleotide-binding</keyword>
<dbReference type="PANTHER" id="PTHR11059">
    <property type="entry name" value="DNA REPAIR PROTEIN RECN"/>
    <property type="match status" value="1"/>
</dbReference>
<protein>
    <recommendedName>
        <fullName evidence="3 9">DNA repair protein RecN</fullName>
    </recommendedName>
    <alternativeName>
        <fullName evidence="8 9">Recombination protein N</fullName>
    </alternativeName>
</protein>
<dbReference type="Proteomes" id="UP001065174">
    <property type="component" value="Chromosome"/>
</dbReference>
<evidence type="ECO:0000256" key="4">
    <source>
        <dbReference type="ARBA" id="ARBA00022741"/>
    </source>
</evidence>
<organism evidence="12 13">
    <name type="scientific">Reichenbachiella agarivorans</name>
    <dbReference type="NCBI Taxonomy" id="2979464"/>
    <lineage>
        <taxon>Bacteria</taxon>
        <taxon>Pseudomonadati</taxon>
        <taxon>Bacteroidota</taxon>
        <taxon>Cytophagia</taxon>
        <taxon>Cytophagales</taxon>
        <taxon>Reichenbachiellaceae</taxon>
        <taxon>Reichenbachiella</taxon>
    </lineage>
</organism>
<evidence type="ECO:0000313" key="12">
    <source>
        <dbReference type="EMBL" id="UXP30641.1"/>
    </source>
</evidence>
<dbReference type="InterPro" id="IPR003395">
    <property type="entry name" value="RecF/RecN/SMC_N"/>
</dbReference>
<evidence type="ECO:0000313" key="13">
    <source>
        <dbReference type="Proteomes" id="UP001065174"/>
    </source>
</evidence>
<reference evidence="12" key="1">
    <citation type="submission" date="2022-09" db="EMBL/GenBank/DDBJ databases">
        <title>Comparative genomics and taxonomic characterization of three novel marine species of genus Reichenbachiella exhibiting antioxidant and polysaccharide degradation activities.</title>
        <authorList>
            <person name="Muhammad N."/>
            <person name="Lee Y.-J."/>
            <person name="Ko J."/>
            <person name="Kim S.-G."/>
        </authorList>
    </citation>
    <scope>NUCLEOTIDE SEQUENCE</scope>
    <source>
        <strain evidence="12">BKB1-1</strain>
    </source>
</reference>
<keyword evidence="7 9" id="KW-0234">DNA repair</keyword>
<dbReference type="CDD" id="cd03241">
    <property type="entry name" value="ABC_RecN"/>
    <property type="match status" value="2"/>
</dbReference>
<evidence type="ECO:0000256" key="9">
    <source>
        <dbReference type="PIRNR" id="PIRNR003128"/>
    </source>
</evidence>
<gene>
    <name evidence="12" type="primary">recN</name>
    <name evidence="12" type="ORF">N6H18_09765</name>
</gene>
<dbReference type="PANTHER" id="PTHR11059:SF0">
    <property type="entry name" value="DNA REPAIR PROTEIN RECN"/>
    <property type="match status" value="1"/>
</dbReference>
<evidence type="ECO:0000256" key="10">
    <source>
        <dbReference type="SAM" id="Coils"/>
    </source>
</evidence>
<feature type="coiled-coil region" evidence="10">
    <location>
        <begin position="254"/>
        <end position="281"/>
    </location>
</feature>
<dbReference type="NCBIfam" id="TIGR00634">
    <property type="entry name" value="recN"/>
    <property type="match status" value="1"/>
</dbReference>
<evidence type="ECO:0000256" key="8">
    <source>
        <dbReference type="ARBA" id="ARBA00033408"/>
    </source>
</evidence>
<keyword evidence="6" id="KW-0067">ATP-binding</keyword>
<dbReference type="Gene3D" id="3.40.50.300">
    <property type="entry name" value="P-loop containing nucleotide triphosphate hydrolases"/>
    <property type="match status" value="2"/>
</dbReference>
<dbReference type="PIRSF" id="PIRSF003128">
    <property type="entry name" value="RecN"/>
    <property type="match status" value="1"/>
</dbReference>
<dbReference type="InterPro" id="IPR004604">
    <property type="entry name" value="DNA_recomb/repair_RecN"/>
</dbReference>
<dbReference type="InterPro" id="IPR027417">
    <property type="entry name" value="P-loop_NTPase"/>
</dbReference>
<keyword evidence="5 9" id="KW-0227">DNA damage</keyword>